<keyword evidence="4" id="KW-0255">Endonuclease</keyword>
<dbReference type="Pfam" id="PF24626">
    <property type="entry name" value="SH3_Tf2-1"/>
    <property type="match status" value="1"/>
</dbReference>
<dbReference type="SUPFAM" id="SSF53098">
    <property type="entry name" value="Ribonuclease H-like"/>
    <property type="match status" value="1"/>
</dbReference>
<feature type="domain" description="Chromo" evidence="10">
    <location>
        <begin position="540"/>
        <end position="599"/>
    </location>
</feature>
<keyword evidence="8" id="KW-0175">Coiled coil</keyword>
<dbReference type="InterPro" id="IPR001878">
    <property type="entry name" value="Znf_CCHC"/>
</dbReference>
<comment type="caution">
    <text evidence="12">The sequence shown here is derived from an EMBL/GenBank/DDBJ whole genome shotgun (WGS) entry which is preliminary data.</text>
</comment>
<dbReference type="InterPro" id="IPR041373">
    <property type="entry name" value="RT_RNaseH"/>
</dbReference>
<feature type="coiled-coil region" evidence="8">
    <location>
        <begin position="418"/>
        <end position="445"/>
    </location>
</feature>
<keyword evidence="13" id="KW-1185">Reference proteome</keyword>
<dbReference type="InterPro" id="IPR016197">
    <property type="entry name" value="Chromo-like_dom_sf"/>
</dbReference>
<keyword evidence="7" id="KW-0862">Zinc</keyword>
<evidence type="ECO:0000256" key="3">
    <source>
        <dbReference type="ARBA" id="ARBA00022722"/>
    </source>
</evidence>
<dbReference type="InterPro" id="IPR023780">
    <property type="entry name" value="Chromo_domain"/>
</dbReference>
<evidence type="ECO:0000313" key="13">
    <source>
        <dbReference type="Proteomes" id="UP000825935"/>
    </source>
</evidence>
<dbReference type="OrthoDB" id="2020640at2759"/>
<organism evidence="12 13">
    <name type="scientific">Ceratopteris richardii</name>
    <name type="common">Triangle waterfern</name>
    <dbReference type="NCBI Taxonomy" id="49495"/>
    <lineage>
        <taxon>Eukaryota</taxon>
        <taxon>Viridiplantae</taxon>
        <taxon>Streptophyta</taxon>
        <taxon>Embryophyta</taxon>
        <taxon>Tracheophyta</taxon>
        <taxon>Polypodiopsida</taxon>
        <taxon>Polypodiidae</taxon>
        <taxon>Polypodiales</taxon>
        <taxon>Pteridineae</taxon>
        <taxon>Pteridaceae</taxon>
        <taxon>Parkerioideae</taxon>
        <taxon>Ceratopteris</taxon>
    </lineage>
</organism>
<accession>A0A8T2VFI2</accession>
<dbReference type="PANTHER" id="PTHR37984">
    <property type="entry name" value="PROTEIN CBG26694"/>
    <property type="match status" value="1"/>
</dbReference>
<reference evidence="12" key="1">
    <citation type="submission" date="2021-08" db="EMBL/GenBank/DDBJ databases">
        <title>WGS assembly of Ceratopteris richardii.</title>
        <authorList>
            <person name="Marchant D.B."/>
            <person name="Chen G."/>
            <person name="Jenkins J."/>
            <person name="Shu S."/>
            <person name="Leebens-Mack J."/>
            <person name="Grimwood J."/>
            <person name="Schmutz J."/>
            <person name="Soltis P."/>
            <person name="Soltis D."/>
            <person name="Chen Z.-H."/>
        </authorList>
    </citation>
    <scope>NUCLEOTIDE SEQUENCE</scope>
    <source>
        <strain evidence="12">Whitten #5841</strain>
        <tissue evidence="12">Leaf</tissue>
    </source>
</reference>
<dbReference type="Gene3D" id="2.40.50.40">
    <property type="match status" value="1"/>
</dbReference>
<keyword evidence="1" id="KW-0808">Transferase</keyword>
<dbReference type="EMBL" id="CM035407">
    <property type="protein sequence ID" value="KAH7444355.1"/>
    <property type="molecule type" value="Genomic_DNA"/>
</dbReference>
<keyword evidence="7" id="KW-0863">Zinc-finger</keyword>
<dbReference type="SUPFAM" id="SSF57756">
    <property type="entry name" value="Retrovirus zinc finger-like domains"/>
    <property type="match status" value="1"/>
</dbReference>
<dbReference type="GO" id="GO:0003964">
    <property type="term" value="F:RNA-directed DNA polymerase activity"/>
    <property type="evidence" value="ECO:0007669"/>
    <property type="project" value="UniProtKB-KW"/>
</dbReference>
<dbReference type="InterPro" id="IPR043502">
    <property type="entry name" value="DNA/RNA_pol_sf"/>
</dbReference>
<evidence type="ECO:0000256" key="2">
    <source>
        <dbReference type="ARBA" id="ARBA00022695"/>
    </source>
</evidence>
<dbReference type="GO" id="GO:0008270">
    <property type="term" value="F:zinc ion binding"/>
    <property type="evidence" value="ECO:0007669"/>
    <property type="project" value="UniProtKB-KW"/>
</dbReference>
<evidence type="ECO:0000313" key="12">
    <source>
        <dbReference type="EMBL" id="KAH7444355.1"/>
    </source>
</evidence>
<dbReference type="GO" id="GO:0004519">
    <property type="term" value="F:endonuclease activity"/>
    <property type="evidence" value="ECO:0007669"/>
    <property type="project" value="UniProtKB-KW"/>
</dbReference>
<evidence type="ECO:0000259" key="10">
    <source>
        <dbReference type="PROSITE" id="PS50013"/>
    </source>
</evidence>
<dbReference type="SUPFAM" id="SSF56672">
    <property type="entry name" value="DNA/RNA polymerases"/>
    <property type="match status" value="1"/>
</dbReference>
<dbReference type="CDD" id="cd00024">
    <property type="entry name" value="CD_CSD"/>
    <property type="match status" value="1"/>
</dbReference>
<sequence length="612" mass="71567">MQIDVTRFQPLTPQEKQRRDNKLCLYCGNPGHIAVNCPNKRTNSKVAATLVEQGNEEVRQSLRTCSKEGTFHKTEVEFLGHITDASDFALGAILSQYGDDEHLHPVPYHSRKFSPPEINYEIHDKELLAIVDAFDTWRHHLEGAAHKVTVYSDHKNLEYFMTTQILNRRQSRWSNFLSRFDFVITYRPRRQQCQSDALSRRSYLAPKKAISSSHHEDSALNQLIHENLPQDELFCNVKQKAQEGKFQEVNEFQEKDGLLLYKNLLYVHTSFQLPRQSQVQPLLDFSSGIYLGFMDCLMTLSVIEVHSSYPAFGTVFSSSLMFKLNYLQQIIHRLMANHPQTHGQTERVNQVLEQYLHCTSNYHQNDWFELLPFAEFAYNNSVHASTKQTPFFANYGQHPRMDIQLSNHVKNPAARDKAQYLMDIHKELKEEIHKAQEQYKYYADQHRIQNPSYQIGDKVWLLRNNLQTSRPCAKLDHQRFGPFTIMAKINPVTFKLQLPSTMRIHPIFHVSLLEPYQISPLRGERPSPSPPIEIEDHEEFEVEHVLDSRISRGRLEYLIHWKGYDISDCTWEPAKNLQRAPIKVREFHKRNPTKPRPDNMTAPRGTRRLRGR</sequence>
<keyword evidence="7" id="KW-0479">Metal-binding</keyword>
<dbReference type="InterPro" id="IPR000953">
    <property type="entry name" value="Chromo/chromo_shadow_dom"/>
</dbReference>
<dbReference type="PROSITE" id="PS50013">
    <property type="entry name" value="CHROMO_2"/>
    <property type="match status" value="1"/>
</dbReference>
<evidence type="ECO:0000256" key="6">
    <source>
        <dbReference type="ARBA" id="ARBA00022918"/>
    </source>
</evidence>
<dbReference type="GO" id="GO:0003676">
    <property type="term" value="F:nucleic acid binding"/>
    <property type="evidence" value="ECO:0007669"/>
    <property type="project" value="InterPro"/>
</dbReference>
<evidence type="ECO:0000256" key="7">
    <source>
        <dbReference type="PROSITE-ProRule" id="PRU00047"/>
    </source>
</evidence>
<dbReference type="SMART" id="SM00343">
    <property type="entry name" value="ZnF_C2HC"/>
    <property type="match status" value="1"/>
</dbReference>
<dbReference type="InterPro" id="IPR050951">
    <property type="entry name" value="Retrovirus_Pol_polyprotein"/>
</dbReference>
<dbReference type="InterPro" id="IPR012337">
    <property type="entry name" value="RNaseH-like_sf"/>
</dbReference>
<evidence type="ECO:0000256" key="8">
    <source>
        <dbReference type="SAM" id="Coils"/>
    </source>
</evidence>
<keyword evidence="6" id="KW-0695">RNA-directed DNA polymerase</keyword>
<keyword evidence="2" id="KW-0548">Nucleotidyltransferase</keyword>
<dbReference type="Gene3D" id="3.30.420.10">
    <property type="entry name" value="Ribonuclease H-like superfamily/Ribonuclease H"/>
    <property type="match status" value="1"/>
</dbReference>
<evidence type="ECO:0000256" key="5">
    <source>
        <dbReference type="ARBA" id="ARBA00022801"/>
    </source>
</evidence>
<name>A0A8T2VFI2_CERRI</name>
<dbReference type="InterPro" id="IPR056924">
    <property type="entry name" value="SH3_Tf2-1"/>
</dbReference>
<keyword evidence="3" id="KW-0540">Nuclease</keyword>
<dbReference type="SMART" id="SM00298">
    <property type="entry name" value="CHROMO"/>
    <property type="match status" value="1"/>
</dbReference>
<protein>
    <submittedName>
        <fullName evidence="12">Uncharacterized protein</fullName>
    </submittedName>
</protein>
<dbReference type="Proteomes" id="UP000825935">
    <property type="component" value="Chromosome 2"/>
</dbReference>
<dbReference type="PANTHER" id="PTHR37984:SF15">
    <property type="entry name" value="INTEGRASE CATALYTIC DOMAIN-CONTAINING PROTEIN"/>
    <property type="match status" value="1"/>
</dbReference>
<dbReference type="CDD" id="cd09274">
    <property type="entry name" value="RNase_HI_RT_Ty3"/>
    <property type="match status" value="1"/>
</dbReference>
<dbReference type="SUPFAM" id="SSF54160">
    <property type="entry name" value="Chromo domain-like"/>
    <property type="match status" value="1"/>
</dbReference>
<proteinExistence type="predicted"/>
<evidence type="ECO:0000259" key="11">
    <source>
        <dbReference type="PROSITE" id="PS50158"/>
    </source>
</evidence>
<dbReference type="InterPro" id="IPR036875">
    <property type="entry name" value="Znf_CCHC_sf"/>
</dbReference>
<evidence type="ECO:0000256" key="1">
    <source>
        <dbReference type="ARBA" id="ARBA00022679"/>
    </source>
</evidence>
<dbReference type="AlphaFoldDB" id="A0A8T2VFI2"/>
<dbReference type="PROSITE" id="PS50158">
    <property type="entry name" value="ZF_CCHC"/>
    <property type="match status" value="1"/>
</dbReference>
<dbReference type="Pfam" id="PF00385">
    <property type="entry name" value="Chromo"/>
    <property type="match status" value="1"/>
</dbReference>
<evidence type="ECO:0000256" key="9">
    <source>
        <dbReference type="SAM" id="MobiDB-lite"/>
    </source>
</evidence>
<feature type="region of interest" description="Disordered" evidence="9">
    <location>
        <begin position="585"/>
        <end position="612"/>
    </location>
</feature>
<gene>
    <name evidence="12" type="ORF">KP509_02G074900</name>
</gene>
<dbReference type="GO" id="GO:0016787">
    <property type="term" value="F:hydrolase activity"/>
    <property type="evidence" value="ECO:0007669"/>
    <property type="project" value="UniProtKB-KW"/>
</dbReference>
<dbReference type="OMA" id="WHATTGE"/>
<dbReference type="Gene3D" id="4.10.60.10">
    <property type="entry name" value="Zinc finger, CCHC-type"/>
    <property type="match status" value="1"/>
</dbReference>
<keyword evidence="5" id="KW-0378">Hydrolase</keyword>
<feature type="domain" description="CCHC-type" evidence="11">
    <location>
        <begin position="24"/>
        <end position="39"/>
    </location>
</feature>
<dbReference type="InterPro" id="IPR036397">
    <property type="entry name" value="RNaseH_sf"/>
</dbReference>
<evidence type="ECO:0000256" key="4">
    <source>
        <dbReference type="ARBA" id="ARBA00022759"/>
    </source>
</evidence>
<dbReference type="Pfam" id="PF17917">
    <property type="entry name" value="RT_RNaseH"/>
    <property type="match status" value="1"/>
</dbReference>